<organism evidence="2 3">
    <name type="scientific">Kitasatospora cineracea</name>
    <dbReference type="NCBI Taxonomy" id="88074"/>
    <lineage>
        <taxon>Bacteria</taxon>
        <taxon>Bacillati</taxon>
        <taxon>Actinomycetota</taxon>
        <taxon>Actinomycetes</taxon>
        <taxon>Kitasatosporales</taxon>
        <taxon>Streptomycetaceae</taxon>
        <taxon>Kitasatospora</taxon>
    </lineage>
</organism>
<evidence type="ECO:0000259" key="1">
    <source>
        <dbReference type="PROSITE" id="PS50104"/>
    </source>
</evidence>
<dbReference type="Gene3D" id="1.25.40.10">
    <property type="entry name" value="Tetratricopeptide repeat domain"/>
    <property type="match status" value="1"/>
</dbReference>
<proteinExistence type="predicted"/>
<sequence>MIKAFFSYSTKDADFVSEVASKVGRPFVHIDRMSFASGEDILASIDAAIRESGLFVLFLTRSSLESEWVNHEVNEARFNAAVGRIKKTLVVLMDQSITIDQVPEWLRRAKSITSRASMPVARKISSLVDDLVRESQHSFFVGRAREIAELQRAFVPFDSMTLPQAVCITGLLGIGRKTVLANIARSSLNFERIVPIAVEPGDSIQTIAAKVATQVDSPSTPSASMASTLRIEEYDNSQALGEVLSGLAKLAGDYREMPVLYDEGGILESDGRISEAVLSILGALKDYPTVTISIMTNRRPAREFLLAHDLTLPIVDVRQLLDVDVNQLIAIIARSWNLKIATETARSIASAVRGYPPSVMYALELVRSYGADVAVSQTPLLVEFGARPFVRYLRASAISDLERKILRIICANSPLPLPLLQSVTETSDEEIGQALMHLIDVSLIVPTDAGWYEISGPVATAVQREYQACSATEYAAVASYLDDFLDSSVDNSDYLALQRVLFRALRLAGREKSSRAYSFTADYVHLAKRFYHQNRDYESARSAAQTVVDAYPNLHEARFLLTQAMVKLGDYDSADFQIGYLMREGQLKDAFYLNGFLERHRGNHRRAVEQYEKAIGHGRGGVSVHRDMADCYVQLGDLERAERHIAVAQQRQPDNKFIIDLRIRIACMRRDEEQARELLGLLREIEDPVFWNHRASRVEYAFGDVEQAYQMAKTARDASDHPSFEILANFTRCAIKTHRSGEAAEVLDRLEKGYKLQKPDVRNGLRARLAITEGRFEDAQAYIARIINRELPVHLTLERDSIRGIIDNRAVTDTVRDELLGRLRIIDESILAKPSKRFNQYDDIEY</sequence>
<dbReference type="SUPFAM" id="SSF52200">
    <property type="entry name" value="Toll/Interleukin receptor TIR domain"/>
    <property type="match status" value="1"/>
</dbReference>
<dbReference type="SUPFAM" id="SSF48452">
    <property type="entry name" value="TPR-like"/>
    <property type="match status" value="1"/>
</dbReference>
<dbReference type="InterPro" id="IPR011990">
    <property type="entry name" value="TPR-like_helical_dom_sf"/>
</dbReference>
<evidence type="ECO:0000313" key="2">
    <source>
        <dbReference type="EMBL" id="ROR43393.1"/>
    </source>
</evidence>
<reference evidence="2 3" key="1">
    <citation type="submission" date="2018-11" db="EMBL/GenBank/DDBJ databases">
        <title>Sequencing the genomes of 1000 actinobacteria strains.</title>
        <authorList>
            <person name="Klenk H.-P."/>
        </authorList>
    </citation>
    <scope>NUCLEOTIDE SEQUENCE [LARGE SCALE GENOMIC DNA]</scope>
    <source>
        <strain evidence="2 3">DSM 44780</strain>
    </source>
</reference>
<evidence type="ECO:0000313" key="3">
    <source>
        <dbReference type="Proteomes" id="UP000267408"/>
    </source>
</evidence>
<protein>
    <submittedName>
        <fullName evidence="2">Tfp pilus assembly protein PilF</fullName>
    </submittedName>
</protein>
<dbReference type="RefSeq" id="WP_162869969.1">
    <property type="nucleotide sequence ID" value="NZ_RJVJ01000001.1"/>
</dbReference>
<dbReference type="Pfam" id="PF13676">
    <property type="entry name" value="TIR_2"/>
    <property type="match status" value="1"/>
</dbReference>
<dbReference type="InterPro" id="IPR035897">
    <property type="entry name" value="Toll_tir_struct_dom_sf"/>
</dbReference>
<dbReference type="InterPro" id="IPR000157">
    <property type="entry name" value="TIR_dom"/>
</dbReference>
<name>A0A8G1UG97_9ACTN</name>
<dbReference type="Gene3D" id="3.40.50.10140">
    <property type="entry name" value="Toll/interleukin-1 receptor homology (TIR) domain"/>
    <property type="match status" value="1"/>
</dbReference>
<dbReference type="EMBL" id="RJVJ01000001">
    <property type="protein sequence ID" value="ROR43393.1"/>
    <property type="molecule type" value="Genomic_DNA"/>
</dbReference>
<dbReference type="SMART" id="SM00255">
    <property type="entry name" value="TIR"/>
    <property type="match status" value="1"/>
</dbReference>
<accession>A0A8G1UG97</accession>
<dbReference type="PROSITE" id="PS50104">
    <property type="entry name" value="TIR"/>
    <property type="match status" value="1"/>
</dbReference>
<gene>
    <name evidence="2" type="ORF">EDD39_1545</name>
</gene>
<comment type="caution">
    <text evidence="2">The sequence shown here is derived from an EMBL/GenBank/DDBJ whole genome shotgun (WGS) entry which is preliminary data.</text>
</comment>
<dbReference type="GO" id="GO:0007165">
    <property type="term" value="P:signal transduction"/>
    <property type="evidence" value="ECO:0007669"/>
    <property type="project" value="InterPro"/>
</dbReference>
<feature type="domain" description="TIR" evidence="1">
    <location>
        <begin position="1"/>
        <end position="135"/>
    </location>
</feature>
<dbReference type="Pfam" id="PF14559">
    <property type="entry name" value="TPR_19"/>
    <property type="match status" value="1"/>
</dbReference>
<dbReference type="Proteomes" id="UP000267408">
    <property type="component" value="Unassembled WGS sequence"/>
</dbReference>
<dbReference type="AlphaFoldDB" id="A0A8G1UG97"/>